<gene>
    <name evidence="1" type="ORF">CAMP_LOCUS8061</name>
</gene>
<dbReference type="Proteomes" id="UP001152747">
    <property type="component" value="Unassembled WGS sequence"/>
</dbReference>
<organism evidence="1 2">
    <name type="scientific">Caenorhabditis angaria</name>
    <dbReference type="NCBI Taxonomy" id="860376"/>
    <lineage>
        <taxon>Eukaryota</taxon>
        <taxon>Metazoa</taxon>
        <taxon>Ecdysozoa</taxon>
        <taxon>Nematoda</taxon>
        <taxon>Chromadorea</taxon>
        <taxon>Rhabditida</taxon>
        <taxon>Rhabditina</taxon>
        <taxon>Rhabditomorpha</taxon>
        <taxon>Rhabditoidea</taxon>
        <taxon>Rhabditidae</taxon>
        <taxon>Peloderinae</taxon>
        <taxon>Caenorhabditis</taxon>
    </lineage>
</organism>
<evidence type="ECO:0000313" key="1">
    <source>
        <dbReference type="EMBL" id="CAI5445424.1"/>
    </source>
</evidence>
<name>A0A9P1IHC3_9PELO</name>
<accession>A0A9P1IHC3</accession>
<comment type="caution">
    <text evidence="1">The sequence shown here is derived from an EMBL/GenBank/DDBJ whole genome shotgun (WGS) entry which is preliminary data.</text>
</comment>
<dbReference type="EMBL" id="CANHGI010000003">
    <property type="protein sequence ID" value="CAI5445424.1"/>
    <property type="molecule type" value="Genomic_DNA"/>
</dbReference>
<proteinExistence type="predicted"/>
<dbReference type="AlphaFoldDB" id="A0A9P1IHC3"/>
<dbReference type="OrthoDB" id="5870303at2759"/>
<evidence type="ECO:0000313" key="2">
    <source>
        <dbReference type="Proteomes" id="UP001152747"/>
    </source>
</evidence>
<sequence>MLFCTSCAKSECISYSHDLSCYCEPYDNIWRRSGFETARWCQKYELICDEKKRREKGTELVQLMQDKIKVHYRCLHLFNLPSVICDPFSTRFDWYRCMKFIFDCELISDWDDDDYEDVGVIHGEGPKTTPQPKTAHYKKEEISISDQAETLLKSGVTKDQLAANAAIRNKEKELETVIKGTPGK</sequence>
<keyword evidence="2" id="KW-1185">Reference proteome</keyword>
<reference evidence="1" key="1">
    <citation type="submission" date="2022-11" db="EMBL/GenBank/DDBJ databases">
        <authorList>
            <person name="Kikuchi T."/>
        </authorList>
    </citation>
    <scope>NUCLEOTIDE SEQUENCE</scope>
    <source>
        <strain evidence="1">PS1010</strain>
    </source>
</reference>
<protein>
    <submittedName>
        <fullName evidence="1">Uncharacterized protein</fullName>
    </submittedName>
</protein>